<evidence type="ECO:0000256" key="1">
    <source>
        <dbReference type="ARBA" id="ARBA00010617"/>
    </source>
</evidence>
<organism evidence="10 11">
    <name type="scientific">Actinokineospora globicatena</name>
    <dbReference type="NCBI Taxonomy" id="103729"/>
    <lineage>
        <taxon>Bacteria</taxon>
        <taxon>Bacillati</taxon>
        <taxon>Actinomycetota</taxon>
        <taxon>Actinomycetes</taxon>
        <taxon>Pseudonocardiales</taxon>
        <taxon>Pseudonocardiaceae</taxon>
        <taxon>Actinokineospora</taxon>
    </lineage>
</organism>
<evidence type="ECO:0000256" key="6">
    <source>
        <dbReference type="ARBA" id="ARBA00023033"/>
    </source>
</evidence>
<protein>
    <submittedName>
        <fullName evidence="10">Cytochrome P450</fullName>
    </submittedName>
</protein>
<comment type="cofactor">
    <cofactor evidence="7">
        <name>heme</name>
        <dbReference type="ChEBI" id="CHEBI:30413"/>
    </cofactor>
</comment>
<evidence type="ECO:0000256" key="8">
    <source>
        <dbReference type="RuleBase" id="RU000461"/>
    </source>
</evidence>
<evidence type="ECO:0000256" key="4">
    <source>
        <dbReference type="ARBA" id="ARBA00023002"/>
    </source>
</evidence>
<keyword evidence="4 8" id="KW-0560">Oxidoreductase</keyword>
<accession>A0A9W6QTZ6</accession>
<sequence>MANPFSSIPSAPGAVPLLGHAPRMVRDPLAFLESLPQHGDLVRVRLGPVRAVVVCGVELTDDVLRDDHVFDKGGPFWDRVREFAGDGLSSCPHHLHRRQRRLVQPAFHASRLPDYAAVMAREATAAAEDWGDGEVLDVLPRMLGITSRIVAATMFSDALTDDEVGQVLDDTAVLLTGLYRRMMTPPILDSLPTPGNRAYRRATVRLRETLHQLVVDRRLGGGDHGDLLSALVAAQDPQTRGRSTDTELTDQLITFFIAGSETAASCLAWSLHLLATRLDLQERVRAEASAILAAGVAAGPETTTGKLITESLRKWPPVWLFTRTTTMDTQLGDYEIPADTAVVLSPHLVHHRPDRYPEPDRFDLDRWTSAPTPRTPYLPFSNGPRKCVGNHYALTEITLVLAAITSRWHVEALSDNEIRPTIAATLRPRDLRLRVTAHSTAAELPAQRQPSTPAPAEPGHH</sequence>
<evidence type="ECO:0000256" key="3">
    <source>
        <dbReference type="ARBA" id="ARBA00022723"/>
    </source>
</evidence>
<dbReference type="AlphaFoldDB" id="A0A9W6QTZ6"/>
<keyword evidence="11" id="KW-1185">Reference proteome</keyword>
<dbReference type="GO" id="GO:0020037">
    <property type="term" value="F:heme binding"/>
    <property type="evidence" value="ECO:0007669"/>
    <property type="project" value="InterPro"/>
</dbReference>
<reference evidence="10" key="1">
    <citation type="submission" date="2023-02" db="EMBL/GenBank/DDBJ databases">
        <title>Actinokineospora globicatena NBRC 15670.</title>
        <authorList>
            <person name="Ichikawa N."/>
            <person name="Sato H."/>
            <person name="Tonouchi N."/>
        </authorList>
    </citation>
    <scope>NUCLEOTIDE SEQUENCE</scope>
    <source>
        <strain evidence="10">NBRC 15670</strain>
    </source>
</reference>
<dbReference type="InterPro" id="IPR002401">
    <property type="entry name" value="Cyt_P450_E_grp-I"/>
</dbReference>
<feature type="binding site" description="axial binding residue" evidence="7">
    <location>
        <position position="387"/>
    </location>
    <ligand>
        <name>heme</name>
        <dbReference type="ChEBI" id="CHEBI:30413"/>
    </ligand>
    <ligandPart>
        <name>Fe</name>
        <dbReference type="ChEBI" id="CHEBI:18248"/>
    </ligandPart>
</feature>
<keyword evidence="2 7" id="KW-0349">Heme</keyword>
<proteinExistence type="inferred from homology"/>
<dbReference type="PRINTS" id="PR00385">
    <property type="entry name" value="P450"/>
</dbReference>
<evidence type="ECO:0000256" key="5">
    <source>
        <dbReference type="ARBA" id="ARBA00023004"/>
    </source>
</evidence>
<comment type="similarity">
    <text evidence="1 8">Belongs to the cytochrome P450 family.</text>
</comment>
<dbReference type="PANTHER" id="PTHR24291:SF50">
    <property type="entry name" value="BIFUNCTIONAL ALBAFLAVENONE MONOOXYGENASE_TERPENE SYNTHASE"/>
    <property type="match status" value="1"/>
</dbReference>
<dbReference type="InterPro" id="IPR001128">
    <property type="entry name" value="Cyt_P450"/>
</dbReference>
<evidence type="ECO:0000313" key="10">
    <source>
        <dbReference type="EMBL" id="GLW94933.1"/>
    </source>
</evidence>
<dbReference type="PRINTS" id="PR00463">
    <property type="entry name" value="EP450I"/>
</dbReference>
<evidence type="ECO:0000256" key="9">
    <source>
        <dbReference type="SAM" id="MobiDB-lite"/>
    </source>
</evidence>
<dbReference type="EMBL" id="BSSD01000011">
    <property type="protein sequence ID" value="GLW94933.1"/>
    <property type="molecule type" value="Genomic_DNA"/>
</dbReference>
<dbReference type="GO" id="GO:0005506">
    <property type="term" value="F:iron ion binding"/>
    <property type="evidence" value="ECO:0007669"/>
    <property type="project" value="InterPro"/>
</dbReference>
<dbReference type="InterPro" id="IPR036396">
    <property type="entry name" value="Cyt_P450_sf"/>
</dbReference>
<name>A0A9W6QTZ6_9PSEU</name>
<dbReference type="RefSeq" id="WP_285612851.1">
    <property type="nucleotide sequence ID" value="NZ_BSSD01000011.1"/>
</dbReference>
<dbReference type="SUPFAM" id="SSF48264">
    <property type="entry name" value="Cytochrome P450"/>
    <property type="match status" value="1"/>
</dbReference>
<feature type="compositionally biased region" description="Pro residues" evidence="9">
    <location>
        <begin position="452"/>
        <end position="461"/>
    </location>
</feature>
<dbReference type="Proteomes" id="UP001165042">
    <property type="component" value="Unassembled WGS sequence"/>
</dbReference>
<keyword evidence="5 7" id="KW-0408">Iron</keyword>
<dbReference type="GO" id="GO:0004497">
    <property type="term" value="F:monooxygenase activity"/>
    <property type="evidence" value="ECO:0007669"/>
    <property type="project" value="UniProtKB-KW"/>
</dbReference>
<dbReference type="PROSITE" id="PS00086">
    <property type="entry name" value="CYTOCHROME_P450"/>
    <property type="match status" value="1"/>
</dbReference>
<evidence type="ECO:0000256" key="7">
    <source>
        <dbReference type="PIRSR" id="PIRSR602401-1"/>
    </source>
</evidence>
<dbReference type="GO" id="GO:0016705">
    <property type="term" value="F:oxidoreductase activity, acting on paired donors, with incorporation or reduction of molecular oxygen"/>
    <property type="evidence" value="ECO:0007669"/>
    <property type="project" value="InterPro"/>
</dbReference>
<feature type="region of interest" description="Disordered" evidence="9">
    <location>
        <begin position="440"/>
        <end position="461"/>
    </location>
</feature>
<keyword evidence="6 8" id="KW-0503">Monooxygenase</keyword>
<evidence type="ECO:0000256" key="2">
    <source>
        <dbReference type="ARBA" id="ARBA00022617"/>
    </source>
</evidence>
<gene>
    <name evidence="10" type="ORF">Aglo03_57490</name>
</gene>
<dbReference type="Pfam" id="PF00067">
    <property type="entry name" value="p450"/>
    <property type="match status" value="1"/>
</dbReference>
<dbReference type="InterPro" id="IPR017972">
    <property type="entry name" value="Cyt_P450_CS"/>
</dbReference>
<evidence type="ECO:0000313" key="11">
    <source>
        <dbReference type="Proteomes" id="UP001165042"/>
    </source>
</evidence>
<comment type="caution">
    <text evidence="10">The sequence shown here is derived from an EMBL/GenBank/DDBJ whole genome shotgun (WGS) entry which is preliminary data.</text>
</comment>
<dbReference type="InterPro" id="IPR050196">
    <property type="entry name" value="Cytochrome_P450_Monoox"/>
</dbReference>
<keyword evidence="3 7" id="KW-0479">Metal-binding</keyword>
<dbReference type="PANTHER" id="PTHR24291">
    <property type="entry name" value="CYTOCHROME P450 FAMILY 4"/>
    <property type="match status" value="1"/>
</dbReference>
<dbReference type="Gene3D" id="1.10.630.10">
    <property type="entry name" value="Cytochrome P450"/>
    <property type="match status" value="1"/>
</dbReference>